<dbReference type="EMBL" id="WFKK01000004">
    <property type="protein sequence ID" value="KAB7890686.1"/>
    <property type="molecule type" value="Genomic_DNA"/>
</dbReference>
<accession>A0A6L4WX06</accession>
<dbReference type="AlphaFoldDB" id="A0A6L4WX06"/>
<dbReference type="InterPro" id="IPR009778">
    <property type="entry name" value="ROF"/>
</dbReference>
<name>A0A6L4WX06_9BACT</name>
<organism evidence="2 4">
    <name type="scientific">Poseidonibacter ostreae</name>
    <dbReference type="NCBI Taxonomy" id="2654171"/>
    <lineage>
        <taxon>Bacteria</taxon>
        <taxon>Pseudomonadati</taxon>
        <taxon>Campylobacterota</taxon>
        <taxon>Epsilonproteobacteria</taxon>
        <taxon>Campylobacterales</taxon>
        <taxon>Arcobacteraceae</taxon>
        <taxon>Poseidonibacter</taxon>
    </lineage>
</organism>
<sequence>MKTLNKTQISCSLYDHIEIVCLYKYKIEIHTINEEIFRGIAVDTKLNDEREECVVITSENINKLIILENIKKLKVLTQNAKFSEINLNKL</sequence>
<dbReference type="InterPro" id="IPR038626">
    <property type="entry name" value="Rof-like_sf"/>
</dbReference>
<gene>
    <name evidence="1" type="ORF">GBG18_10450</name>
    <name evidence="2" type="ORF">GBG19_02805</name>
</gene>
<protein>
    <submittedName>
        <fullName evidence="2">Transcriptional regulator</fullName>
    </submittedName>
</protein>
<dbReference type="Gene3D" id="2.30.30.400">
    <property type="entry name" value="Rof-like"/>
    <property type="match status" value="1"/>
</dbReference>
<evidence type="ECO:0000313" key="1">
    <source>
        <dbReference type="EMBL" id="KAB7889713.1"/>
    </source>
</evidence>
<keyword evidence="3" id="KW-1185">Reference proteome</keyword>
<dbReference type="SUPFAM" id="SSF101744">
    <property type="entry name" value="Rof/RNase P subunit-like"/>
    <property type="match status" value="1"/>
</dbReference>
<reference evidence="3 4" key="1">
    <citation type="submission" date="2019-10" db="EMBL/GenBank/DDBJ databases">
        <title>Poseidonibacter ostreae sp. nov., isolated from the gut of the Ostrea denselamellosa.</title>
        <authorList>
            <person name="Choi A."/>
        </authorList>
    </citation>
    <scope>NUCLEOTIDE SEQUENCE [LARGE SCALE GENOMIC DNA]</scope>
    <source>
        <strain evidence="2 4">SJOD-M-33</strain>
        <strain evidence="1 3">SJOD-M-5</strain>
    </source>
</reference>
<evidence type="ECO:0000313" key="3">
    <source>
        <dbReference type="Proteomes" id="UP000461010"/>
    </source>
</evidence>
<dbReference type="Proteomes" id="UP000461010">
    <property type="component" value="Unassembled WGS sequence"/>
</dbReference>
<evidence type="ECO:0000313" key="4">
    <source>
        <dbReference type="Proteomes" id="UP000472839"/>
    </source>
</evidence>
<dbReference type="Proteomes" id="UP000472839">
    <property type="component" value="Unassembled WGS sequence"/>
</dbReference>
<comment type="caution">
    <text evidence="2">The sequence shown here is derived from an EMBL/GenBank/DDBJ whole genome shotgun (WGS) entry which is preliminary data.</text>
</comment>
<dbReference type="InterPro" id="IPR023534">
    <property type="entry name" value="Rof/RNase_P-like"/>
</dbReference>
<dbReference type="Pfam" id="PF07073">
    <property type="entry name" value="ROF"/>
    <property type="match status" value="1"/>
</dbReference>
<dbReference type="EMBL" id="WFKJ01000032">
    <property type="protein sequence ID" value="KAB7889713.1"/>
    <property type="molecule type" value="Genomic_DNA"/>
</dbReference>
<evidence type="ECO:0000313" key="2">
    <source>
        <dbReference type="EMBL" id="KAB7890686.1"/>
    </source>
</evidence>
<proteinExistence type="predicted"/>